<keyword evidence="3" id="KW-0408">Iron</keyword>
<dbReference type="PANTHER" id="PTHR10696">
    <property type="entry name" value="GAMMA-BUTYROBETAINE HYDROXYLASE-RELATED"/>
    <property type="match status" value="1"/>
</dbReference>
<reference evidence="7 8" key="1">
    <citation type="submission" date="2016-10" db="EMBL/GenBank/DDBJ databases">
        <authorList>
            <person name="de Groot N.N."/>
        </authorList>
    </citation>
    <scope>NUCLEOTIDE SEQUENCE [LARGE SCALE GENOMIC DNA]</scope>
    <source>
        <strain evidence="7 8">CGMCC 4.2026</strain>
    </source>
</reference>
<dbReference type="RefSeq" id="WP_069464734.1">
    <property type="nucleotide sequence ID" value="NZ_FODD01000012.1"/>
</dbReference>
<sequence length="331" mass="36325">MLTWEITPGSPATTHAAGLGSMDGAAAWLRRNLPEVQAALHTHGTVFLRGLPVATVEDVAAVRDILIPESTPYREKATPRSDFGHGVASSTDLPPSQSIRMHNENSYTLTFPGKLLFACLVEPPVGGATPVADCRAVLRNLPERIADRMRSHGWSLTRTYSPYVSLDWRSAFGTDDPAEVAAYCAENHIAVDWLEDGRLRTRQLRSGTLSHPTTGEEVWFNHLAFWNEWSLQEDIRTALTEEFGPDGLPFNTGFGDGEPLTREDVDLINAAYDAATVRRTWQRGDVMLVDNILCAHGRDPFSGDRKIAVAMGEPIDLMDCRPSVHPVAAAV</sequence>
<dbReference type="InterPro" id="IPR042098">
    <property type="entry name" value="TauD-like_sf"/>
</dbReference>
<gene>
    <name evidence="7" type="ORF">SAMN05216267_101296</name>
</gene>
<evidence type="ECO:0000256" key="2">
    <source>
        <dbReference type="ARBA" id="ARBA00023002"/>
    </source>
</evidence>
<dbReference type="Pfam" id="PF02668">
    <property type="entry name" value="TauD"/>
    <property type="match status" value="1"/>
</dbReference>
<dbReference type="PANTHER" id="PTHR10696:SF56">
    <property type="entry name" value="TAUD_TFDA-LIKE DOMAIN-CONTAINING PROTEIN"/>
    <property type="match status" value="1"/>
</dbReference>
<evidence type="ECO:0000256" key="1">
    <source>
        <dbReference type="ARBA" id="ARBA00001954"/>
    </source>
</evidence>
<evidence type="ECO:0000259" key="6">
    <source>
        <dbReference type="Pfam" id="PF02668"/>
    </source>
</evidence>
<dbReference type="Proteomes" id="UP000181951">
    <property type="component" value="Unassembled WGS sequence"/>
</dbReference>
<feature type="domain" description="TauD/TfdA-like" evidence="6">
    <location>
        <begin position="23"/>
        <end position="310"/>
    </location>
</feature>
<proteinExistence type="predicted"/>
<feature type="compositionally biased region" description="Polar residues" evidence="5">
    <location>
        <begin position="88"/>
        <end position="99"/>
    </location>
</feature>
<dbReference type="EMBL" id="FODD01000012">
    <property type="protein sequence ID" value="SEN89995.1"/>
    <property type="molecule type" value="Genomic_DNA"/>
</dbReference>
<dbReference type="OrthoDB" id="9769888at2"/>
<dbReference type="GO" id="GO:0051213">
    <property type="term" value="F:dioxygenase activity"/>
    <property type="evidence" value="ECO:0007669"/>
    <property type="project" value="UniProtKB-KW"/>
</dbReference>
<evidence type="ECO:0000313" key="7">
    <source>
        <dbReference type="EMBL" id="SEN89995.1"/>
    </source>
</evidence>
<name>A0A1H8KAV6_9ACTN</name>
<dbReference type="AlphaFoldDB" id="A0A1H8KAV6"/>
<dbReference type="Gene3D" id="3.60.130.10">
    <property type="entry name" value="Clavaminate synthase-like"/>
    <property type="match status" value="1"/>
</dbReference>
<dbReference type="STRING" id="310780.SAMN05216267_101296"/>
<evidence type="ECO:0000313" key="8">
    <source>
        <dbReference type="Proteomes" id="UP000181951"/>
    </source>
</evidence>
<comment type="cofactor">
    <cofactor evidence="1">
        <name>Fe(2+)</name>
        <dbReference type="ChEBI" id="CHEBI:29033"/>
    </cofactor>
</comment>
<dbReference type="InterPro" id="IPR003819">
    <property type="entry name" value="TauD/TfdA-like"/>
</dbReference>
<keyword evidence="8" id="KW-1185">Reference proteome</keyword>
<dbReference type="GO" id="GO:0017000">
    <property type="term" value="P:antibiotic biosynthetic process"/>
    <property type="evidence" value="ECO:0007669"/>
    <property type="project" value="UniProtKB-KW"/>
</dbReference>
<dbReference type="SUPFAM" id="SSF51197">
    <property type="entry name" value="Clavaminate synthase-like"/>
    <property type="match status" value="1"/>
</dbReference>
<dbReference type="InterPro" id="IPR050411">
    <property type="entry name" value="AlphaKG_dependent_hydroxylases"/>
</dbReference>
<keyword evidence="2" id="KW-0560">Oxidoreductase</keyword>
<evidence type="ECO:0000256" key="3">
    <source>
        <dbReference type="ARBA" id="ARBA00023004"/>
    </source>
</evidence>
<accession>A0A1H8KAV6</accession>
<protein>
    <submittedName>
        <fullName evidence="7">Taurine dioxygenase, alpha-ketoglutarate-dependent</fullName>
    </submittedName>
</protein>
<feature type="region of interest" description="Disordered" evidence="5">
    <location>
        <begin position="76"/>
        <end position="99"/>
    </location>
</feature>
<keyword evidence="4" id="KW-0045">Antibiotic biosynthesis</keyword>
<keyword evidence="7" id="KW-0223">Dioxygenase</keyword>
<organism evidence="7 8">
    <name type="scientific">Actinacidiphila rubida</name>
    <dbReference type="NCBI Taxonomy" id="310780"/>
    <lineage>
        <taxon>Bacteria</taxon>
        <taxon>Bacillati</taxon>
        <taxon>Actinomycetota</taxon>
        <taxon>Actinomycetes</taxon>
        <taxon>Kitasatosporales</taxon>
        <taxon>Streptomycetaceae</taxon>
        <taxon>Actinacidiphila</taxon>
    </lineage>
</organism>
<evidence type="ECO:0000256" key="5">
    <source>
        <dbReference type="SAM" id="MobiDB-lite"/>
    </source>
</evidence>
<evidence type="ECO:0000256" key="4">
    <source>
        <dbReference type="ARBA" id="ARBA00023194"/>
    </source>
</evidence>